<dbReference type="Gene3D" id="1.10.10.10">
    <property type="entry name" value="Winged helix-like DNA-binding domain superfamily/Winged helix DNA-binding domain"/>
    <property type="match status" value="1"/>
</dbReference>
<dbReference type="OrthoDB" id="4462574at2"/>
<dbReference type="PANTHER" id="PTHR33164">
    <property type="entry name" value="TRANSCRIPTIONAL REGULATOR, MARR FAMILY"/>
    <property type="match status" value="1"/>
</dbReference>
<comment type="caution">
    <text evidence="2">The sequence shown here is derived from an EMBL/GenBank/DDBJ whole genome shotgun (WGS) entry which is preliminary data.</text>
</comment>
<dbReference type="SMART" id="SM00347">
    <property type="entry name" value="HTH_MARR"/>
    <property type="match status" value="1"/>
</dbReference>
<organism evidence="2 3">
    <name type="scientific">Actinomadura rubrisoli</name>
    <dbReference type="NCBI Taxonomy" id="2530368"/>
    <lineage>
        <taxon>Bacteria</taxon>
        <taxon>Bacillati</taxon>
        <taxon>Actinomycetota</taxon>
        <taxon>Actinomycetes</taxon>
        <taxon>Streptosporangiales</taxon>
        <taxon>Thermomonosporaceae</taxon>
        <taxon>Actinomadura</taxon>
    </lineage>
</organism>
<dbReference type="AlphaFoldDB" id="A0A4R5BBW3"/>
<reference evidence="2 3" key="1">
    <citation type="submission" date="2019-03" db="EMBL/GenBank/DDBJ databases">
        <title>Draft genome sequences of novel Actinobacteria.</title>
        <authorList>
            <person name="Sahin N."/>
            <person name="Ay H."/>
            <person name="Saygin H."/>
        </authorList>
    </citation>
    <scope>NUCLEOTIDE SEQUENCE [LARGE SCALE GENOMIC DNA]</scope>
    <source>
        <strain evidence="2 3">H3C3</strain>
    </source>
</reference>
<dbReference type="GO" id="GO:0003700">
    <property type="term" value="F:DNA-binding transcription factor activity"/>
    <property type="evidence" value="ECO:0007669"/>
    <property type="project" value="InterPro"/>
</dbReference>
<dbReference type="GO" id="GO:0006950">
    <property type="term" value="P:response to stress"/>
    <property type="evidence" value="ECO:0007669"/>
    <property type="project" value="TreeGrafter"/>
</dbReference>
<evidence type="ECO:0000259" key="1">
    <source>
        <dbReference type="PROSITE" id="PS50995"/>
    </source>
</evidence>
<protein>
    <submittedName>
        <fullName evidence="2">MarR family transcriptional regulator</fullName>
    </submittedName>
</protein>
<evidence type="ECO:0000313" key="3">
    <source>
        <dbReference type="Proteomes" id="UP000294513"/>
    </source>
</evidence>
<dbReference type="InterPro" id="IPR036388">
    <property type="entry name" value="WH-like_DNA-bd_sf"/>
</dbReference>
<name>A0A4R5BBW3_9ACTN</name>
<dbReference type="PANTHER" id="PTHR33164:SF43">
    <property type="entry name" value="HTH-TYPE TRANSCRIPTIONAL REPRESSOR YETL"/>
    <property type="match status" value="1"/>
</dbReference>
<dbReference type="PROSITE" id="PS50995">
    <property type="entry name" value="HTH_MARR_2"/>
    <property type="match status" value="1"/>
</dbReference>
<accession>A0A4R5BBW3</accession>
<proteinExistence type="predicted"/>
<feature type="domain" description="HTH marR-type" evidence="1">
    <location>
        <begin position="15"/>
        <end position="147"/>
    </location>
</feature>
<dbReference type="Proteomes" id="UP000294513">
    <property type="component" value="Unassembled WGS sequence"/>
</dbReference>
<dbReference type="Pfam" id="PF12802">
    <property type="entry name" value="MarR_2"/>
    <property type="match status" value="1"/>
</dbReference>
<dbReference type="InterPro" id="IPR036390">
    <property type="entry name" value="WH_DNA-bd_sf"/>
</dbReference>
<dbReference type="EMBL" id="SMKU01000144">
    <property type="protein sequence ID" value="TDD80992.1"/>
    <property type="molecule type" value="Genomic_DNA"/>
</dbReference>
<sequence>MTDAEGTAARPQTLPGTLTFQLVTLGAIATDRFTEALAPLGLKPKHAGLMTVVSRGLAASQLEAAAAMGVVPSLVVSLADHLVKLGAIERVRDPRDRRRQVLTLTRQGRRLLEQCAAAARSVDDELAAALPAEQRAAFARSLSDLAGRAGLPTA</sequence>
<gene>
    <name evidence="2" type="ORF">E1298_24925</name>
</gene>
<dbReference type="SUPFAM" id="SSF46785">
    <property type="entry name" value="Winged helix' DNA-binding domain"/>
    <property type="match status" value="1"/>
</dbReference>
<dbReference type="RefSeq" id="WP_131897291.1">
    <property type="nucleotide sequence ID" value="NZ_SMKU01000144.1"/>
</dbReference>
<keyword evidence="3" id="KW-1185">Reference proteome</keyword>
<dbReference type="InterPro" id="IPR039422">
    <property type="entry name" value="MarR/SlyA-like"/>
</dbReference>
<evidence type="ECO:0000313" key="2">
    <source>
        <dbReference type="EMBL" id="TDD80992.1"/>
    </source>
</evidence>
<dbReference type="InterPro" id="IPR000835">
    <property type="entry name" value="HTH_MarR-typ"/>
</dbReference>